<accession>A0AAE3EL42</accession>
<sequence length="466" mass="53259">MEHSRRTFLKSISMLSASAALPVSSFAFGKGDQKLKICMIGTGIRGNGFWGKRLVDKYSDILEFVGLSDNNPGRLAYAKKFIGVTCPTFSDFEQMVTETKPDLVIVTTKDSNHHEFIIKGLEMGCDVLTEKPLTIDEDKCQAILDAERNSNKKLIVGFNYRWSPYATKIKELIKNDTIGKIVSVDFNYYLNTSHGASYFRRWHGLREEGGTLLIHKATHHFDLMNWWLNSDPEEVFAYGDLEFYGDNGPFKGKNCRECDFKDKCDFHWDITKDQSMMDLYVNNEKHDGYIRDNCLYRSEINIYDKMSAQVKYANNVVMNYSLTTYSPFEGYRVSFNGTKGRIEAWRHVPYLQDSNIDQKNMHAAEMDQDNDAMNHEPIIIHKLWNDEYDTQVVSSEKGGHGGGDSRLQDKVFIDPNKKDEFDRSAGVRDGAMSILIGIAARKSIESGNPVRIEELTTLVPREKKLV</sequence>
<dbReference type="Pfam" id="PF02894">
    <property type="entry name" value="GFO_IDH_MocA_C"/>
    <property type="match status" value="1"/>
</dbReference>
<evidence type="ECO:0000259" key="2">
    <source>
        <dbReference type="Pfam" id="PF01408"/>
    </source>
</evidence>
<dbReference type="SUPFAM" id="SSF51735">
    <property type="entry name" value="NAD(P)-binding Rossmann-fold domains"/>
    <property type="match status" value="1"/>
</dbReference>
<dbReference type="InterPro" id="IPR006311">
    <property type="entry name" value="TAT_signal"/>
</dbReference>
<dbReference type="AlphaFoldDB" id="A0AAE3EL42"/>
<dbReference type="PANTHER" id="PTHR43377">
    <property type="entry name" value="BILIVERDIN REDUCTASE A"/>
    <property type="match status" value="1"/>
</dbReference>
<gene>
    <name evidence="4" type="ORF">L3X37_00510</name>
</gene>
<organism evidence="4 5">
    <name type="scientific">Wocania arenilitoris</name>
    <dbReference type="NCBI Taxonomy" id="2044858"/>
    <lineage>
        <taxon>Bacteria</taxon>
        <taxon>Pseudomonadati</taxon>
        <taxon>Bacteroidota</taxon>
        <taxon>Flavobacteriia</taxon>
        <taxon>Flavobacteriales</taxon>
        <taxon>Flavobacteriaceae</taxon>
        <taxon>Wocania</taxon>
    </lineage>
</organism>
<evidence type="ECO:0000256" key="1">
    <source>
        <dbReference type="SAM" id="SignalP"/>
    </source>
</evidence>
<comment type="caution">
    <text evidence="4">The sequence shown here is derived from an EMBL/GenBank/DDBJ whole genome shotgun (WGS) entry which is preliminary data.</text>
</comment>
<name>A0AAE3EL42_9FLAO</name>
<dbReference type="Proteomes" id="UP001199795">
    <property type="component" value="Unassembled WGS sequence"/>
</dbReference>
<dbReference type="PROSITE" id="PS51318">
    <property type="entry name" value="TAT"/>
    <property type="match status" value="1"/>
</dbReference>
<protein>
    <submittedName>
        <fullName evidence="4">Gfo/Idh/MocA family oxidoreductase</fullName>
    </submittedName>
</protein>
<dbReference type="EMBL" id="JAKKDU010000001">
    <property type="protein sequence ID" value="MCF7566847.1"/>
    <property type="molecule type" value="Genomic_DNA"/>
</dbReference>
<feature type="domain" description="Gfo/Idh/MocA-like oxidoreductase C-terminal" evidence="3">
    <location>
        <begin position="170"/>
        <end position="451"/>
    </location>
</feature>
<proteinExistence type="predicted"/>
<dbReference type="InterPro" id="IPR000683">
    <property type="entry name" value="Gfo/Idh/MocA-like_OxRdtase_N"/>
</dbReference>
<evidence type="ECO:0000313" key="5">
    <source>
        <dbReference type="Proteomes" id="UP001199795"/>
    </source>
</evidence>
<evidence type="ECO:0000313" key="4">
    <source>
        <dbReference type="EMBL" id="MCF7566847.1"/>
    </source>
</evidence>
<dbReference type="RefSeq" id="WP_237238196.1">
    <property type="nucleotide sequence ID" value="NZ_JAKKDU010000001.1"/>
</dbReference>
<reference evidence="4" key="1">
    <citation type="submission" date="2022-01" db="EMBL/GenBank/DDBJ databases">
        <title>Draft genome sequence of Sabulilitoribacter arenilitoris KCTC 52401.</title>
        <authorList>
            <person name="Oh J.-S."/>
        </authorList>
    </citation>
    <scope>NUCLEOTIDE SEQUENCE</scope>
    <source>
        <strain evidence="4">HMF6543</strain>
    </source>
</reference>
<dbReference type="InterPro" id="IPR036291">
    <property type="entry name" value="NAD(P)-bd_dom_sf"/>
</dbReference>
<keyword evidence="1" id="KW-0732">Signal</keyword>
<dbReference type="Pfam" id="PF01408">
    <property type="entry name" value="GFO_IDH_MocA"/>
    <property type="match status" value="1"/>
</dbReference>
<feature type="signal peptide" evidence="1">
    <location>
        <begin position="1"/>
        <end position="27"/>
    </location>
</feature>
<evidence type="ECO:0000259" key="3">
    <source>
        <dbReference type="Pfam" id="PF02894"/>
    </source>
</evidence>
<dbReference type="GO" id="GO:0000166">
    <property type="term" value="F:nucleotide binding"/>
    <property type="evidence" value="ECO:0007669"/>
    <property type="project" value="InterPro"/>
</dbReference>
<dbReference type="InterPro" id="IPR004104">
    <property type="entry name" value="Gfo/Idh/MocA-like_OxRdtase_C"/>
</dbReference>
<keyword evidence="5" id="KW-1185">Reference proteome</keyword>
<dbReference type="PANTHER" id="PTHR43377:SF2">
    <property type="entry name" value="BINDING ROSSMANN FOLD OXIDOREDUCTASE, PUTATIVE (AFU_ORTHOLOGUE AFUA_4G00560)-RELATED"/>
    <property type="match status" value="1"/>
</dbReference>
<dbReference type="Gene3D" id="3.30.360.10">
    <property type="entry name" value="Dihydrodipicolinate Reductase, domain 2"/>
    <property type="match status" value="1"/>
</dbReference>
<dbReference type="SUPFAM" id="SSF55347">
    <property type="entry name" value="Glyceraldehyde-3-phosphate dehydrogenase-like, C-terminal domain"/>
    <property type="match status" value="1"/>
</dbReference>
<feature type="chain" id="PRO_5042098588" evidence="1">
    <location>
        <begin position="28"/>
        <end position="466"/>
    </location>
</feature>
<dbReference type="InterPro" id="IPR051450">
    <property type="entry name" value="Gfo/Idh/MocA_Oxidoreductases"/>
</dbReference>
<feature type="domain" description="Gfo/Idh/MocA-like oxidoreductase N-terminal" evidence="2">
    <location>
        <begin position="36"/>
        <end position="158"/>
    </location>
</feature>
<dbReference type="Gene3D" id="3.40.50.720">
    <property type="entry name" value="NAD(P)-binding Rossmann-like Domain"/>
    <property type="match status" value="1"/>
</dbReference>